<name>A0A239ZJA2_9FIRM</name>
<dbReference type="SUPFAM" id="SSF53335">
    <property type="entry name" value="S-adenosyl-L-methionine-dependent methyltransferases"/>
    <property type="match status" value="1"/>
</dbReference>
<accession>A0A239ZJA2</accession>
<dbReference type="AlphaFoldDB" id="A0A239ZJA2"/>
<reference evidence="2 3" key="1">
    <citation type="submission" date="2017-06" db="EMBL/GenBank/DDBJ databases">
        <authorList>
            <consortium name="Pathogen Informatics"/>
        </authorList>
    </citation>
    <scope>NUCLEOTIDE SEQUENCE [LARGE SCALE GENOMIC DNA]</scope>
    <source>
        <strain evidence="2 3">NCTC12018</strain>
    </source>
</reference>
<dbReference type="InterPro" id="IPR029063">
    <property type="entry name" value="SAM-dependent_MTases_sf"/>
</dbReference>
<dbReference type="EMBL" id="LT906470">
    <property type="protein sequence ID" value="SNV70950.1"/>
    <property type="molecule type" value="Genomic_DNA"/>
</dbReference>
<proteinExistence type="predicted"/>
<evidence type="ECO:0000313" key="2">
    <source>
        <dbReference type="EMBL" id="SNV70950.1"/>
    </source>
</evidence>
<protein>
    <submittedName>
        <fullName evidence="2">Mg-protoporphyrin IX methyl transferase</fullName>
    </submittedName>
</protein>
<evidence type="ECO:0000259" key="1">
    <source>
        <dbReference type="Pfam" id="PF13649"/>
    </source>
</evidence>
<dbReference type="KEGG" id="vrm:44547418_01400"/>
<dbReference type="CDD" id="cd02440">
    <property type="entry name" value="AdoMet_MTases"/>
    <property type="match status" value="1"/>
</dbReference>
<dbReference type="RefSeq" id="WP_095066298.1">
    <property type="nucleotide sequence ID" value="NZ_LT906470.1"/>
</dbReference>
<dbReference type="Pfam" id="PF13649">
    <property type="entry name" value="Methyltransf_25"/>
    <property type="match status" value="1"/>
</dbReference>
<dbReference type="Proteomes" id="UP000214973">
    <property type="component" value="Chromosome 1"/>
</dbReference>
<dbReference type="InterPro" id="IPR041698">
    <property type="entry name" value="Methyltransf_25"/>
</dbReference>
<dbReference type="GO" id="GO:0016740">
    <property type="term" value="F:transferase activity"/>
    <property type="evidence" value="ECO:0007669"/>
    <property type="project" value="UniProtKB-KW"/>
</dbReference>
<organism evidence="2 3">
    <name type="scientific">Veillonella rodentium</name>
    <dbReference type="NCBI Taxonomy" id="248315"/>
    <lineage>
        <taxon>Bacteria</taxon>
        <taxon>Bacillati</taxon>
        <taxon>Bacillota</taxon>
        <taxon>Negativicutes</taxon>
        <taxon>Veillonellales</taxon>
        <taxon>Veillonellaceae</taxon>
        <taxon>Veillonella</taxon>
    </lineage>
</organism>
<evidence type="ECO:0000313" key="3">
    <source>
        <dbReference type="Proteomes" id="UP000214973"/>
    </source>
</evidence>
<keyword evidence="2" id="KW-0808">Transferase</keyword>
<feature type="domain" description="Methyltransferase" evidence="1">
    <location>
        <begin position="63"/>
        <end position="148"/>
    </location>
</feature>
<sequence length="272" mass="30989">MANEIQAVSVSLEAWKDEQDAWNNRSNYFVEMHNREDRKAQVTAFLDFLRAERLLPAPGGRTLDVGCGVCDYALGLAREGYSATGIDLSDGMINGAKQLADEEGLDLSLYIAPWSDETRRKLEWDKAFDLAYSIFCPIMFDVENIRAMHDASQDKCLWVAFSERSDEMVDMLSEHFFGSDAFPWDGKMKECLEAIHSMGHNVKVTYKTVPETEVMDLNKAVEYFTMRLHNNGWGSMDDMKAEIRNLIEPLAMDNKIQNKTVDKVAWASWSVK</sequence>
<dbReference type="Gene3D" id="3.40.50.150">
    <property type="entry name" value="Vaccinia Virus protein VP39"/>
    <property type="match status" value="1"/>
</dbReference>
<keyword evidence="3" id="KW-1185">Reference proteome</keyword>
<gene>
    <name evidence="2" type="ORF">SAMEA44547418_01400</name>
</gene>